<feature type="non-terminal residue" evidence="1">
    <location>
        <position position="77"/>
    </location>
</feature>
<name>A0A9W4T7Q3_9GLOM</name>
<evidence type="ECO:0000313" key="1">
    <source>
        <dbReference type="EMBL" id="CAI2196368.1"/>
    </source>
</evidence>
<dbReference type="OrthoDB" id="2415166at2759"/>
<dbReference type="EMBL" id="CAMKVN010014126">
    <property type="protein sequence ID" value="CAI2196368.1"/>
    <property type="molecule type" value="Genomic_DNA"/>
</dbReference>
<proteinExistence type="predicted"/>
<dbReference type="Proteomes" id="UP001153678">
    <property type="component" value="Unassembled WGS sequence"/>
</dbReference>
<dbReference type="AlphaFoldDB" id="A0A9W4T7Q3"/>
<accession>A0A9W4T7Q3</accession>
<comment type="caution">
    <text evidence="1">The sequence shown here is derived from an EMBL/GenBank/DDBJ whole genome shotgun (WGS) entry which is preliminary data.</text>
</comment>
<evidence type="ECO:0000313" key="2">
    <source>
        <dbReference type="Proteomes" id="UP001153678"/>
    </source>
</evidence>
<keyword evidence="2" id="KW-1185">Reference proteome</keyword>
<feature type="non-terminal residue" evidence="1">
    <location>
        <position position="1"/>
    </location>
</feature>
<gene>
    <name evidence="1" type="ORF">FWILDA_LOCUS17543</name>
</gene>
<organism evidence="1 2">
    <name type="scientific">Funneliformis geosporum</name>
    <dbReference type="NCBI Taxonomy" id="1117311"/>
    <lineage>
        <taxon>Eukaryota</taxon>
        <taxon>Fungi</taxon>
        <taxon>Fungi incertae sedis</taxon>
        <taxon>Mucoromycota</taxon>
        <taxon>Glomeromycotina</taxon>
        <taxon>Glomeromycetes</taxon>
        <taxon>Glomerales</taxon>
        <taxon>Glomeraceae</taxon>
        <taxon>Funneliformis</taxon>
    </lineage>
</organism>
<protein>
    <submittedName>
        <fullName evidence="1">7141_t:CDS:1</fullName>
    </submittedName>
</protein>
<sequence>NALHFITILMKSSLQVPSIPNIINHTFQNPKGIDPSNIIIKLDLQFMKDLNITYHERKRNFTNLFGLHETHEERTER</sequence>
<reference evidence="1" key="1">
    <citation type="submission" date="2022-08" db="EMBL/GenBank/DDBJ databases">
        <authorList>
            <person name="Kallberg Y."/>
            <person name="Tangrot J."/>
            <person name="Rosling A."/>
        </authorList>
    </citation>
    <scope>NUCLEOTIDE SEQUENCE</scope>
    <source>
        <strain evidence="1">Wild A</strain>
    </source>
</reference>